<dbReference type="PANTHER" id="PTHR30419:SF2">
    <property type="entry name" value="LYSR FAMILY TRANSCRIPTIONAL REGULATOR"/>
    <property type="match status" value="1"/>
</dbReference>
<dbReference type="Pfam" id="PF03466">
    <property type="entry name" value="LysR_substrate"/>
    <property type="match status" value="1"/>
</dbReference>
<dbReference type="InterPro" id="IPR000847">
    <property type="entry name" value="LysR_HTH_N"/>
</dbReference>
<dbReference type="GO" id="GO:0003677">
    <property type="term" value="F:DNA binding"/>
    <property type="evidence" value="ECO:0007669"/>
    <property type="project" value="UniProtKB-KW"/>
</dbReference>
<dbReference type="Pfam" id="PF00126">
    <property type="entry name" value="HTH_1"/>
    <property type="match status" value="1"/>
</dbReference>
<proteinExistence type="inferred from homology"/>
<evidence type="ECO:0000256" key="4">
    <source>
        <dbReference type="ARBA" id="ARBA00023163"/>
    </source>
</evidence>
<dbReference type="InterPro" id="IPR036388">
    <property type="entry name" value="WH-like_DNA-bd_sf"/>
</dbReference>
<keyword evidence="4" id="KW-0804">Transcription</keyword>
<dbReference type="PANTHER" id="PTHR30419">
    <property type="entry name" value="HTH-TYPE TRANSCRIPTIONAL REGULATOR YBHD"/>
    <property type="match status" value="1"/>
</dbReference>
<evidence type="ECO:0000313" key="6">
    <source>
        <dbReference type="EMBL" id="QDL37079.1"/>
    </source>
</evidence>
<keyword evidence="2" id="KW-0805">Transcription regulation</keyword>
<accession>A0A515D9K8</accession>
<keyword evidence="7" id="KW-1185">Reference proteome</keyword>
<reference evidence="6 7" key="1">
    <citation type="submission" date="2019-01" db="EMBL/GenBank/DDBJ databases">
        <title>Genomic insights into a novel species Rhodoferax sp.</title>
        <authorList>
            <person name="Jin L."/>
        </authorList>
    </citation>
    <scope>NUCLEOTIDE SEQUENCE [LARGE SCALE GENOMIC DNA]</scope>
    <source>
        <strain evidence="6 7">CHu59-6-5</strain>
    </source>
</reference>
<dbReference type="Gene3D" id="1.10.10.10">
    <property type="entry name" value="Winged helix-like DNA-binding domain superfamily/Winged helix DNA-binding domain"/>
    <property type="match status" value="1"/>
</dbReference>
<evidence type="ECO:0000256" key="1">
    <source>
        <dbReference type="ARBA" id="ARBA00009437"/>
    </source>
</evidence>
<evidence type="ECO:0000256" key="3">
    <source>
        <dbReference type="ARBA" id="ARBA00023125"/>
    </source>
</evidence>
<dbReference type="Proteomes" id="UP000316798">
    <property type="component" value="Chromosome"/>
</dbReference>
<dbReference type="RefSeq" id="WP_142818245.1">
    <property type="nucleotide sequence ID" value="NZ_CP035503.1"/>
</dbReference>
<comment type="similarity">
    <text evidence="1">Belongs to the LysR transcriptional regulatory family.</text>
</comment>
<dbReference type="GO" id="GO:0005829">
    <property type="term" value="C:cytosol"/>
    <property type="evidence" value="ECO:0007669"/>
    <property type="project" value="TreeGrafter"/>
</dbReference>
<dbReference type="PROSITE" id="PS50931">
    <property type="entry name" value="HTH_LYSR"/>
    <property type="match status" value="1"/>
</dbReference>
<protein>
    <submittedName>
        <fullName evidence="6">LysR family transcriptional regulator</fullName>
    </submittedName>
</protein>
<evidence type="ECO:0000259" key="5">
    <source>
        <dbReference type="PROSITE" id="PS50931"/>
    </source>
</evidence>
<keyword evidence="3" id="KW-0238">DNA-binding</keyword>
<dbReference type="AlphaFoldDB" id="A0A515D9K8"/>
<dbReference type="OrthoDB" id="9785974at2"/>
<dbReference type="InterPro" id="IPR036390">
    <property type="entry name" value="WH_DNA-bd_sf"/>
</dbReference>
<dbReference type="KEGG" id="rhf:EUB48_07110"/>
<dbReference type="GO" id="GO:0003700">
    <property type="term" value="F:DNA-binding transcription factor activity"/>
    <property type="evidence" value="ECO:0007669"/>
    <property type="project" value="InterPro"/>
</dbReference>
<sequence length="299" mass="32319">MNEPIDLLTLRVIVAVADGGSISAGSHRVNLALGAASARISALEATLGTRIFERSSRGVTVTPTGHMLVQRGRELLAGADRLTVDLRDYSLGLQGHIRVLANASSILEILPERLACFMRRHPLIRIDLEERSSPEIPLALLDGRADLGIVDIAHPLQGLQFRDMFSDQLVLIVPRAHRLAQMQQAALHELLDEDFICLMDGNAISSRLMSAAAQIGQTIKIRMQMRSFDAVCRMVSGGLGLGVLPLQAVAPQLAHLPIAAVALSDPWAVRTHRLVTREGVKPSAAAHSLIQALLQTPPR</sequence>
<feature type="domain" description="HTH lysR-type" evidence="5">
    <location>
        <begin position="5"/>
        <end position="62"/>
    </location>
</feature>
<dbReference type="EMBL" id="CP035503">
    <property type="protein sequence ID" value="QDL37079.1"/>
    <property type="molecule type" value="Genomic_DNA"/>
</dbReference>
<organism evidence="6 7">
    <name type="scientific">Rhodoferax sediminis</name>
    <dbReference type="NCBI Taxonomy" id="2509614"/>
    <lineage>
        <taxon>Bacteria</taxon>
        <taxon>Pseudomonadati</taxon>
        <taxon>Pseudomonadota</taxon>
        <taxon>Betaproteobacteria</taxon>
        <taxon>Burkholderiales</taxon>
        <taxon>Comamonadaceae</taxon>
        <taxon>Rhodoferax</taxon>
    </lineage>
</organism>
<evidence type="ECO:0000256" key="2">
    <source>
        <dbReference type="ARBA" id="ARBA00023015"/>
    </source>
</evidence>
<dbReference type="InterPro" id="IPR005119">
    <property type="entry name" value="LysR_subst-bd"/>
</dbReference>
<dbReference type="InterPro" id="IPR050950">
    <property type="entry name" value="HTH-type_LysR_regulators"/>
</dbReference>
<dbReference type="Gene3D" id="3.40.190.290">
    <property type="match status" value="1"/>
</dbReference>
<dbReference type="SUPFAM" id="SSF46785">
    <property type="entry name" value="Winged helix' DNA-binding domain"/>
    <property type="match status" value="1"/>
</dbReference>
<dbReference type="SUPFAM" id="SSF53850">
    <property type="entry name" value="Periplasmic binding protein-like II"/>
    <property type="match status" value="1"/>
</dbReference>
<name>A0A515D9K8_9BURK</name>
<evidence type="ECO:0000313" key="7">
    <source>
        <dbReference type="Proteomes" id="UP000316798"/>
    </source>
</evidence>
<gene>
    <name evidence="6" type="ORF">EUB48_07110</name>
</gene>